<reference evidence="7 8" key="1">
    <citation type="submission" date="2016-03" db="EMBL/GenBank/DDBJ databases">
        <title>Whole genome sequencing of Grifola frondosa 9006-11.</title>
        <authorList>
            <person name="Min B."/>
            <person name="Park H."/>
            <person name="Kim J.-G."/>
            <person name="Cho H."/>
            <person name="Oh Y.-L."/>
            <person name="Kong W.-S."/>
            <person name="Choi I.-G."/>
        </authorList>
    </citation>
    <scope>NUCLEOTIDE SEQUENCE [LARGE SCALE GENOMIC DNA]</scope>
    <source>
        <strain evidence="7 8">9006-11</strain>
    </source>
</reference>
<dbReference type="SUPFAM" id="SSF55120">
    <property type="entry name" value="Pseudouridine synthase"/>
    <property type="match status" value="1"/>
</dbReference>
<dbReference type="InterPro" id="IPR002501">
    <property type="entry name" value="PsdUridine_synth_N"/>
</dbReference>
<gene>
    <name evidence="7" type="ORF">A0H81_04288</name>
</gene>
<dbReference type="Gene3D" id="3.30.2350.10">
    <property type="entry name" value="Pseudouridine synthase"/>
    <property type="match status" value="1"/>
</dbReference>
<organism evidence="7 8">
    <name type="scientific">Grifola frondosa</name>
    <name type="common">Maitake</name>
    <name type="synonym">Polyporus frondosus</name>
    <dbReference type="NCBI Taxonomy" id="5627"/>
    <lineage>
        <taxon>Eukaryota</taxon>
        <taxon>Fungi</taxon>
        <taxon>Dikarya</taxon>
        <taxon>Basidiomycota</taxon>
        <taxon>Agaricomycotina</taxon>
        <taxon>Agaricomycetes</taxon>
        <taxon>Polyporales</taxon>
        <taxon>Grifolaceae</taxon>
        <taxon>Grifola</taxon>
    </lineage>
</organism>
<keyword evidence="4" id="KW-0819">tRNA processing</keyword>
<protein>
    <recommendedName>
        <fullName evidence="3">tRNA pseudouridine(55) synthase</fullName>
        <ecNumber evidence="3">5.4.99.25</ecNumber>
    </recommendedName>
</protein>
<dbReference type="Pfam" id="PF01509">
    <property type="entry name" value="TruB_N"/>
    <property type="match status" value="1"/>
</dbReference>
<dbReference type="Proteomes" id="UP000092993">
    <property type="component" value="Unassembled WGS sequence"/>
</dbReference>
<dbReference type="GO" id="GO:0160148">
    <property type="term" value="F:tRNA pseudouridine(55) synthase activity"/>
    <property type="evidence" value="ECO:0007669"/>
    <property type="project" value="UniProtKB-EC"/>
</dbReference>
<evidence type="ECO:0000256" key="5">
    <source>
        <dbReference type="ARBA" id="ARBA00023235"/>
    </source>
</evidence>
<feature type="domain" description="Pseudouridine synthase II N-terminal" evidence="6">
    <location>
        <begin position="64"/>
        <end position="200"/>
    </location>
</feature>
<dbReference type="GO" id="GO:0003723">
    <property type="term" value="F:RNA binding"/>
    <property type="evidence" value="ECO:0007669"/>
    <property type="project" value="InterPro"/>
</dbReference>
<evidence type="ECO:0000313" key="7">
    <source>
        <dbReference type="EMBL" id="OBZ75614.1"/>
    </source>
</evidence>
<evidence type="ECO:0000256" key="4">
    <source>
        <dbReference type="ARBA" id="ARBA00022694"/>
    </source>
</evidence>
<keyword evidence="5" id="KW-0413">Isomerase</keyword>
<comment type="similarity">
    <text evidence="2">Belongs to the pseudouridine synthase TruB family.</text>
</comment>
<dbReference type="GO" id="GO:0005634">
    <property type="term" value="C:nucleus"/>
    <property type="evidence" value="ECO:0007669"/>
    <property type="project" value="TreeGrafter"/>
</dbReference>
<dbReference type="GO" id="GO:1990481">
    <property type="term" value="P:mRNA pseudouridine synthesis"/>
    <property type="evidence" value="ECO:0007669"/>
    <property type="project" value="TreeGrafter"/>
</dbReference>
<comment type="catalytic activity">
    <reaction evidence="1">
        <text>a uridine in mRNA = a pseudouridine in mRNA</text>
        <dbReference type="Rhea" id="RHEA:56644"/>
        <dbReference type="Rhea" id="RHEA-COMP:14658"/>
        <dbReference type="Rhea" id="RHEA-COMP:14659"/>
        <dbReference type="ChEBI" id="CHEBI:65314"/>
        <dbReference type="ChEBI" id="CHEBI:65315"/>
    </reaction>
</comment>
<evidence type="ECO:0000259" key="6">
    <source>
        <dbReference type="Pfam" id="PF01509"/>
    </source>
</evidence>
<dbReference type="PANTHER" id="PTHR13767">
    <property type="entry name" value="TRNA-PSEUDOURIDINE SYNTHASE"/>
    <property type="match status" value="1"/>
</dbReference>
<evidence type="ECO:0000313" key="8">
    <source>
        <dbReference type="Proteomes" id="UP000092993"/>
    </source>
</evidence>
<dbReference type="InterPro" id="IPR020103">
    <property type="entry name" value="PsdUridine_synth_cat_dom_sf"/>
</dbReference>
<dbReference type="GO" id="GO:0006400">
    <property type="term" value="P:tRNA modification"/>
    <property type="evidence" value="ECO:0007669"/>
    <property type="project" value="TreeGrafter"/>
</dbReference>
<evidence type="ECO:0000256" key="1">
    <source>
        <dbReference type="ARBA" id="ARBA00001166"/>
    </source>
</evidence>
<dbReference type="InterPro" id="IPR014780">
    <property type="entry name" value="tRNA_psdUridine_synth_TruB"/>
</dbReference>
<proteinExistence type="inferred from homology"/>
<dbReference type="OrthoDB" id="9995526at2759"/>
<dbReference type="STRING" id="5627.A0A1C7MKQ9"/>
<dbReference type="EC" id="5.4.99.25" evidence="3"/>
<dbReference type="PANTHER" id="PTHR13767:SF2">
    <property type="entry name" value="PSEUDOURIDYLATE SYNTHASE TRUB1"/>
    <property type="match status" value="1"/>
</dbReference>
<dbReference type="EMBL" id="LUGG01000004">
    <property type="protein sequence ID" value="OBZ75614.1"/>
    <property type="molecule type" value="Genomic_DNA"/>
</dbReference>
<dbReference type="AlphaFoldDB" id="A0A1C7MKQ9"/>
<name>A0A1C7MKQ9_GRIFR</name>
<comment type="caution">
    <text evidence="7">The sequence shown here is derived from an EMBL/GenBank/DDBJ whole genome shotgun (WGS) entry which is preliminary data.</text>
</comment>
<sequence length="273" mass="29941">MPKVPSSLPVSGLFGVVKPSGPPSMSVVNDIKTLVASSRLFVEADKLATRKLKTGKRGKYGRDVVKIGQGGTLDPLADGVLVIGVGKATRKLGDFLDCVKEYRTTCLLGCETDSYDSQGARVRIAPWHQVTREKVESALSEFRGEILQAPPIFSALKMDGRPLYEYAREGIPLPRPIEKRKVTVHSLELIEWKGSEHDFHWPEKEFTEEQKHAVEKALQGVEGNVSIQDVPDTEGKAEEVPTAFVLSMKVSGGTYVRSIVHDLGHALDPRPTS</sequence>
<keyword evidence="8" id="KW-1185">Reference proteome</keyword>
<evidence type="ECO:0000256" key="2">
    <source>
        <dbReference type="ARBA" id="ARBA00008999"/>
    </source>
</evidence>
<evidence type="ECO:0000256" key="3">
    <source>
        <dbReference type="ARBA" id="ARBA00012787"/>
    </source>
</evidence>
<accession>A0A1C7MKQ9</accession>
<dbReference type="OMA" id="PWRHVTK"/>